<name>A0ABN8YXY9_RANTA</name>
<organism evidence="2 3">
    <name type="scientific">Rangifer tarandus platyrhynchus</name>
    <name type="common">Svalbard reindeer</name>
    <dbReference type="NCBI Taxonomy" id="3082113"/>
    <lineage>
        <taxon>Eukaryota</taxon>
        <taxon>Metazoa</taxon>
        <taxon>Chordata</taxon>
        <taxon>Craniata</taxon>
        <taxon>Vertebrata</taxon>
        <taxon>Euteleostomi</taxon>
        <taxon>Mammalia</taxon>
        <taxon>Eutheria</taxon>
        <taxon>Laurasiatheria</taxon>
        <taxon>Artiodactyla</taxon>
        <taxon>Ruminantia</taxon>
        <taxon>Pecora</taxon>
        <taxon>Cervidae</taxon>
        <taxon>Odocoileinae</taxon>
        <taxon>Rangifer</taxon>
    </lineage>
</organism>
<dbReference type="Proteomes" id="UP001176941">
    <property type="component" value="Chromosome 24"/>
</dbReference>
<reference evidence="2" key="1">
    <citation type="submission" date="2023-04" db="EMBL/GenBank/DDBJ databases">
        <authorList>
            <consortium name="ELIXIR-Norway"/>
        </authorList>
    </citation>
    <scope>NUCLEOTIDE SEQUENCE [LARGE SCALE GENOMIC DNA]</scope>
</reference>
<sequence length="104" mass="11325">MNSMPGEMLTFSINPSASDTRSHLAHLPVPTGNGWTSWSREEESRKLMPALDSRKVQRAGSGHGVLLGVGGFLPKYIPSPTQHIQLKPRVLLQTQHLLSCSLGP</sequence>
<accession>A0ABN8YXY9</accession>
<evidence type="ECO:0000313" key="3">
    <source>
        <dbReference type="Proteomes" id="UP001176941"/>
    </source>
</evidence>
<evidence type="ECO:0000256" key="1">
    <source>
        <dbReference type="SAM" id="MobiDB-lite"/>
    </source>
</evidence>
<keyword evidence="3" id="KW-1185">Reference proteome</keyword>
<proteinExistence type="predicted"/>
<protein>
    <submittedName>
        <fullName evidence="2">Uncharacterized protein</fullName>
    </submittedName>
</protein>
<feature type="region of interest" description="Disordered" evidence="1">
    <location>
        <begin position="1"/>
        <end position="22"/>
    </location>
</feature>
<gene>
    <name evidence="2" type="ORF">MRATA1EN1_LOCUS14235</name>
</gene>
<dbReference type="EMBL" id="OX459960">
    <property type="protein sequence ID" value="CAI9165273.1"/>
    <property type="molecule type" value="Genomic_DNA"/>
</dbReference>
<evidence type="ECO:0000313" key="2">
    <source>
        <dbReference type="EMBL" id="CAI9165273.1"/>
    </source>
</evidence>